<proteinExistence type="inferred from homology"/>
<dbReference type="GO" id="GO:0006167">
    <property type="term" value="P:AMP biosynthetic process"/>
    <property type="evidence" value="ECO:0007669"/>
    <property type="project" value="TreeGrafter"/>
</dbReference>
<evidence type="ECO:0000256" key="2">
    <source>
        <dbReference type="RuleBase" id="RU003476"/>
    </source>
</evidence>
<accession>A0A7C2ZLN4</accession>
<dbReference type="InterPro" id="IPR015797">
    <property type="entry name" value="NUDIX_hydrolase-like_dom_sf"/>
</dbReference>
<dbReference type="PRINTS" id="PR00502">
    <property type="entry name" value="NUDIXFAMILY"/>
</dbReference>
<evidence type="ECO:0000259" key="3">
    <source>
        <dbReference type="PROSITE" id="PS51462"/>
    </source>
</evidence>
<dbReference type="Pfam" id="PF00293">
    <property type="entry name" value="NUDIX"/>
    <property type="match status" value="1"/>
</dbReference>
<evidence type="ECO:0000313" key="4">
    <source>
        <dbReference type="EMBL" id="HEW46945.1"/>
    </source>
</evidence>
<dbReference type="EMBL" id="DSFP01000081">
    <property type="protein sequence ID" value="HEW46945.1"/>
    <property type="molecule type" value="Genomic_DNA"/>
</dbReference>
<comment type="similarity">
    <text evidence="2">Belongs to the Nudix hydrolase family.</text>
</comment>
<dbReference type="SUPFAM" id="SSF55811">
    <property type="entry name" value="Nudix"/>
    <property type="match status" value="1"/>
</dbReference>
<dbReference type="InterPro" id="IPR000086">
    <property type="entry name" value="NUDIX_hydrolase_dom"/>
</dbReference>
<dbReference type="PROSITE" id="PS51462">
    <property type="entry name" value="NUDIX"/>
    <property type="match status" value="1"/>
</dbReference>
<name>A0A7C2ZLN4_9AQUI</name>
<dbReference type="InterPro" id="IPR051325">
    <property type="entry name" value="Nudix_hydrolase_domain"/>
</dbReference>
<dbReference type="PANTHER" id="PTHR21340:SF0">
    <property type="entry name" value="BIS(5'-NUCLEOSYL)-TETRAPHOSPHATASE [ASYMMETRICAL]"/>
    <property type="match status" value="1"/>
</dbReference>
<comment type="caution">
    <text evidence="4">The sequence shown here is derived from an EMBL/GenBank/DDBJ whole genome shotgun (WGS) entry which is preliminary data.</text>
</comment>
<reference evidence="4" key="1">
    <citation type="journal article" date="2020" name="mSystems">
        <title>Genome- and Community-Level Interaction Insights into Carbon Utilization and Element Cycling Functions of Hydrothermarchaeota in Hydrothermal Sediment.</title>
        <authorList>
            <person name="Zhou Z."/>
            <person name="Liu Y."/>
            <person name="Xu W."/>
            <person name="Pan J."/>
            <person name="Luo Z.H."/>
            <person name="Li M."/>
        </authorList>
    </citation>
    <scope>NUCLEOTIDE SEQUENCE [LARGE SCALE GENOMIC DNA]</scope>
    <source>
        <strain evidence="4">SpSt-132</strain>
    </source>
</reference>
<dbReference type="InterPro" id="IPR020084">
    <property type="entry name" value="NUDIX_hydrolase_CS"/>
</dbReference>
<organism evidence="4">
    <name type="scientific">Hydrogenobacter sp</name>
    <dbReference type="NCBI Taxonomy" id="2152829"/>
    <lineage>
        <taxon>Bacteria</taxon>
        <taxon>Pseudomonadati</taxon>
        <taxon>Aquificota</taxon>
        <taxon>Aquificia</taxon>
        <taxon>Aquificales</taxon>
        <taxon>Aquificaceae</taxon>
        <taxon>Hydrogenobacter</taxon>
    </lineage>
</organism>
<dbReference type="GO" id="GO:0004081">
    <property type="term" value="F:bis(5'-nucleosyl)-tetraphosphatase (asymmetrical) activity"/>
    <property type="evidence" value="ECO:0007669"/>
    <property type="project" value="TreeGrafter"/>
</dbReference>
<dbReference type="PROSITE" id="PS00893">
    <property type="entry name" value="NUDIX_BOX"/>
    <property type="match status" value="1"/>
</dbReference>
<dbReference type="Gene3D" id="3.90.79.10">
    <property type="entry name" value="Nucleoside Triphosphate Pyrophosphohydrolase"/>
    <property type="match status" value="1"/>
</dbReference>
<dbReference type="CDD" id="cd03673">
    <property type="entry name" value="NUDIX_Ap6A_hydrolase"/>
    <property type="match status" value="1"/>
</dbReference>
<evidence type="ECO:0000256" key="1">
    <source>
        <dbReference type="ARBA" id="ARBA00022801"/>
    </source>
</evidence>
<protein>
    <submittedName>
        <fullName evidence="4">NUDIX hydrolase</fullName>
    </submittedName>
</protein>
<keyword evidence="1 2" id="KW-0378">Hydrolase</keyword>
<gene>
    <name evidence="4" type="ORF">ENO47_09860</name>
</gene>
<feature type="domain" description="Nudix hydrolase" evidence="3">
    <location>
        <begin position="2"/>
        <end position="127"/>
    </location>
</feature>
<dbReference type="PANTHER" id="PTHR21340">
    <property type="entry name" value="DIADENOSINE 5,5-P1,P4-TETRAPHOSPHATE PYROPHOSPHOHYDROLASE MUTT"/>
    <property type="match status" value="1"/>
</dbReference>
<dbReference type="AlphaFoldDB" id="A0A7C2ZLN4"/>
<sequence length="150" mass="17349">MREEFSAGGVLFKDGEVLLIKNPSDVWTFPKGLVEAGEKPENTAIREVFEETGVKGKIVAPIGDIRYWYVREGEKIRKRVLFYLMEYLEGEPRPSWEVKDAKFFPQEEVKRLLKYKGDKEIFEKALEILYSGKNTLFPFKISLHKDGGPC</sequence>
<dbReference type="InterPro" id="IPR020476">
    <property type="entry name" value="Nudix_hydrolase"/>
</dbReference>
<dbReference type="GO" id="GO:0006754">
    <property type="term" value="P:ATP biosynthetic process"/>
    <property type="evidence" value="ECO:0007669"/>
    <property type="project" value="TreeGrafter"/>
</dbReference>